<dbReference type="Proteomes" id="UP000198666">
    <property type="component" value="Unassembled WGS sequence"/>
</dbReference>
<protein>
    <submittedName>
        <fullName evidence="2">Uncharacterized membrane protein YesL</fullName>
    </submittedName>
</protein>
<evidence type="ECO:0000313" key="3">
    <source>
        <dbReference type="Proteomes" id="UP000198666"/>
    </source>
</evidence>
<keyword evidence="3" id="KW-1185">Reference proteome</keyword>
<dbReference type="InterPro" id="IPR006938">
    <property type="entry name" value="DUF624"/>
</dbReference>
<keyword evidence="1" id="KW-0472">Membrane</keyword>
<dbReference type="Pfam" id="PF04854">
    <property type="entry name" value="DUF624"/>
    <property type="match status" value="1"/>
</dbReference>
<evidence type="ECO:0000313" key="2">
    <source>
        <dbReference type="EMBL" id="SDD42080.1"/>
    </source>
</evidence>
<keyword evidence="1" id="KW-0812">Transmembrane</keyword>
<dbReference type="STRING" id="361279.SAMN05421663_110115"/>
<sequence length="204" mass="23610">MDMSRWYLRLGTWLFNLFLLNLLWIFFTFAGFIVLGIFPATAALFAVHRRSIMEDNDIPVLKLFLINYRKEFFKANLLGYLLVFIGAVLYIDFRVVQLISDKQLQSILVNITVVIMVVYGITLLYVFPLFVHFDQKLSQYPKNAIILAVGRPMRTLIMLLGLLLVIYFCFYITALIPVIGISLSSYIIMWTALKSLPKKTDSMD</sequence>
<name>A0A1G6UKY0_9BACI</name>
<feature type="transmembrane region" description="Helical" evidence="1">
    <location>
        <begin position="20"/>
        <end position="47"/>
    </location>
</feature>
<feature type="transmembrane region" description="Helical" evidence="1">
    <location>
        <begin position="72"/>
        <end position="91"/>
    </location>
</feature>
<dbReference type="EMBL" id="FMZB01000010">
    <property type="protein sequence ID" value="SDD42080.1"/>
    <property type="molecule type" value="Genomic_DNA"/>
</dbReference>
<feature type="transmembrane region" description="Helical" evidence="1">
    <location>
        <begin position="111"/>
        <end position="133"/>
    </location>
</feature>
<accession>A0A1G6UKY0</accession>
<keyword evidence="1" id="KW-1133">Transmembrane helix</keyword>
<gene>
    <name evidence="2" type="ORF">SAMN05421663_110115</name>
</gene>
<proteinExistence type="predicted"/>
<evidence type="ECO:0000256" key="1">
    <source>
        <dbReference type="SAM" id="Phobius"/>
    </source>
</evidence>
<dbReference type="AlphaFoldDB" id="A0A1G6UKY0"/>
<reference evidence="3" key="1">
    <citation type="submission" date="2016-10" db="EMBL/GenBank/DDBJ databases">
        <authorList>
            <person name="Varghese N."/>
            <person name="Submissions S."/>
        </authorList>
    </citation>
    <scope>NUCLEOTIDE SEQUENCE [LARGE SCALE GENOMIC DNA]</scope>
    <source>
        <strain evidence="3">DSM 21620</strain>
    </source>
</reference>
<organism evidence="2 3">
    <name type="scientific">Terribacillus halophilus</name>
    <dbReference type="NCBI Taxonomy" id="361279"/>
    <lineage>
        <taxon>Bacteria</taxon>
        <taxon>Bacillati</taxon>
        <taxon>Bacillota</taxon>
        <taxon>Bacilli</taxon>
        <taxon>Bacillales</taxon>
        <taxon>Bacillaceae</taxon>
        <taxon>Terribacillus</taxon>
    </lineage>
</organism>